<comment type="caution">
    <text evidence="4">The sequence shown here is derived from an EMBL/GenBank/DDBJ whole genome shotgun (WGS) entry which is preliminary data.</text>
</comment>
<evidence type="ECO:0000256" key="1">
    <source>
        <dbReference type="ARBA" id="ARBA00022741"/>
    </source>
</evidence>
<keyword evidence="1 3" id="KW-0547">Nucleotide-binding</keyword>
<dbReference type="Gene3D" id="2.60.34.10">
    <property type="entry name" value="Substrate Binding Domain Of DNAk, Chain A, domain 1"/>
    <property type="match status" value="1"/>
</dbReference>
<reference evidence="4 5" key="1">
    <citation type="submission" date="2024-10" db="EMBL/GenBank/DDBJ databases">
        <title>Updated reference genomes for cyclostephanoid diatoms.</title>
        <authorList>
            <person name="Roberts W.R."/>
            <person name="Alverson A.J."/>
        </authorList>
    </citation>
    <scope>NUCLEOTIDE SEQUENCE [LARGE SCALE GENOMIC DNA]</scope>
    <source>
        <strain evidence="4 5">AJA232-27</strain>
    </source>
</reference>
<dbReference type="Gene3D" id="3.30.420.40">
    <property type="match status" value="2"/>
</dbReference>
<sequence>MATEDDTKGGWIGIDLGTSNCTAAVWDLSRSRCKVLRLGHQNLACRTPADMSSRKSGKIVPSAVLFCHPDAIDDSAGNSCNIIDNLPPSIAGYAAIQSVYSGDGGENPDKLTRSRALVTSFKRVVGMTHRQAKELQSIDPEFWNSLPFHAVVSDWNGADADTDGNNSQPLNVSRDQTLHDGFFDVLGDSSTTTHEQPSNQYQKASYMKEGVAIKVQPLQGTHSSSCESSNSSEVLVTPLQVTTIILKAIRSAAFEYLSNNRKSKIQAPGLQEGTLEIQNCVIGVPVHYSHAQRTAIQYAAKCAGFRGHVSVLSESTAAAMAYGLFVSPNKGIASNNNGDDTLNNTKNILVFDMGGGTTDVTIATIQFGNAEKVEFRVLATAGDRCLGGDNVDELLARYLWNRPELCAIPVRDESTIWRAADHQEFIGECRRAKEELCGSSEDKHECEKNGAGITETHVNLHGKTTVLTRQEFDSAIQSLVDRAEHVVDDALSVLDAHDPTSSIHEVVLVGGSTHIPTIRSMLRRKFPPPIPPELCTSISAETAVAQGLAIQAALISGLVPLWELRNAMMLDVLPHSIGVWVVNPRWDAKKGAPFSKGQIIQPQDDEQCKGYFVPILLKDATLPAMGSATFTLASSNQSGVTVIAAEHIGPGDVFQCMGVFDFLLHRLTKDNTDYNNVREVKIGMTLETSGEFIVTIFDEHDPVHRERRRKYLMEKASNNKGGDAMPNDCMDHYLYEEEEHRDSFTRNEIALASLCAILFAFYVATRLAFGEIEPPASDDL</sequence>
<dbReference type="SUPFAM" id="SSF53067">
    <property type="entry name" value="Actin-like ATPase domain"/>
    <property type="match status" value="2"/>
</dbReference>
<dbReference type="Gene3D" id="3.90.640.10">
    <property type="entry name" value="Actin, Chain A, domain 4"/>
    <property type="match status" value="1"/>
</dbReference>
<evidence type="ECO:0000256" key="3">
    <source>
        <dbReference type="RuleBase" id="RU003322"/>
    </source>
</evidence>
<dbReference type="EMBL" id="JALLBG020000306">
    <property type="protein sequence ID" value="KAL3756387.1"/>
    <property type="molecule type" value="Genomic_DNA"/>
</dbReference>
<keyword evidence="2 3" id="KW-0067">ATP-binding</keyword>
<dbReference type="PANTHER" id="PTHR19375">
    <property type="entry name" value="HEAT SHOCK PROTEIN 70KDA"/>
    <property type="match status" value="1"/>
</dbReference>
<keyword evidence="5" id="KW-1185">Reference proteome</keyword>
<dbReference type="Pfam" id="PF00012">
    <property type="entry name" value="HSP70"/>
    <property type="match status" value="1"/>
</dbReference>
<dbReference type="InterPro" id="IPR018181">
    <property type="entry name" value="Heat_shock_70_CS"/>
</dbReference>
<proteinExistence type="inferred from homology"/>
<dbReference type="Proteomes" id="UP001530293">
    <property type="component" value="Unassembled WGS sequence"/>
</dbReference>
<dbReference type="GO" id="GO:0005524">
    <property type="term" value="F:ATP binding"/>
    <property type="evidence" value="ECO:0007669"/>
    <property type="project" value="UniProtKB-KW"/>
</dbReference>
<dbReference type="InterPro" id="IPR043129">
    <property type="entry name" value="ATPase_NBD"/>
</dbReference>
<dbReference type="AlphaFoldDB" id="A0ABD3LYC0"/>
<comment type="similarity">
    <text evidence="3">Belongs to the heat shock protein 70 family.</text>
</comment>
<evidence type="ECO:0000313" key="5">
    <source>
        <dbReference type="Proteomes" id="UP001530293"/>
    </source>
</evidence>
<evidence type="ECO:0000313" key="4">
    <source>
        <dbReference type="EMBL" id="KAL3756387.1"/>
    </source>
</evidence>
<dbReference type="InterPro" id="IPR029047">
    <property type="entry name" value="HSP70_peptide-bd_sf"/>
</dbReference>
<accession>A0ABD3LYC0</accession>
<dbReference type="SUPFAM" id="SSF100920">
    <property type="entry name" value="Heat shock protein 70kD (HSP70), peptide-binding domain"/>
    <property type="match status" value="1"/>
</dbReference>
<protein>
    <submittedName>
        <fullName evidence="4">Uncharacterized protein</fullName>
    </submittedName>
</protein>
<dbReference type="InterPro" id="IPR013126">
    <property type="entry name" value="Hsp_70_fam"/>
</dbReference>
<organism evidence="4 5">
    <name type="scientific">Discostella pseudostelligera</name>
    <dbReference type="NCBI Taxonomy" id="259834"/>
    <lineage>
        <taxon>Eukaryota</taxon>
        <taxon>Sar</taxon>
        <taxon>Stramenopiles</taxon>
        <taxon>Ochrophyta</taxon>
        <taxon>Bacillariophyta</taxon>
        <taxon>Coscinodiscophyceae</taxon>
        <taxon>Thalassiosirophycidae</taxon>
        <taxon>Stephanodiscales</taxon>
        <taxon>Stephanodiscaceae</taxon>
        <taxon>Discostella</taxon>
    </lineage>
</organism>
<dbReference type="PROSITE" id="PS01036">
    <property type="entry name" value="HSP70_3"/>
    <property type="match status" value="1"/>
</dbReference>
<dbReference type="PROSITE" id="PS00297">
    <property type="entry name" value="HSP70_1"/>
    <property type="match status" value="1"/>
</dbReference>
<evidence type="ECO:0000256" key="2">
    <source>
        <dbReference type="ARBA" id="ARBA00022840"/>
    </source>
</evidence>
<name>A0ABD3LYC0_9STRA</name>
<gene>
    <name evidence="4" type="ORF">ACHAWU_003460</name>
</gene>